<dbReference type="Proteomes" id="UP000182658">
    <property type="component" value="Unassembled WGS sequence"/>
</dbReference>
<reference evidence="2 3" key="1">
    <citation type="submission" date="2016-10" db="EMBL/GenBank/DDBJ databases">
        <title>Draft genome sequence of Coniochaeta ligniaria NRRL30616, a lignocellulolytic fungus for bioabatement of inhibitors in plant biomass hydrolysates.</title>
        <authorList>
            <consortium name="DOE Joint Genome Institute"/>
            <person name="Jimenez D.J."/>
            <person name="Hector R.E."/>
            <person name="Riley R."/>
            <person name="Sun H."/>
            <person name="Grigoriev I.V."/>
            <person name="Van Elsas J.D."/>
            <person name="Nichols N.N."/>
        </authorList>
    </citation>
    <scope>NUCLEOTIDE SEQUENCE [LARGE SCALE GENOMIC DNA]</scope>
    <source>
        <strain evidence="2 3">NRRL 30616</strain>
    </source>
</reference>
<proteinExistence type="predicted"/>
<name>A0A1J7K372_9PEZI</name>
<dbReference type="EMBL" id="KV875093">
    <property type="protein sequence ID" value="OIW34610.1"/>
    <property type="molecule type" value="Genomic_DNA"/>
</dbReference>
<evidence type="ECO:0000313" key="2">
    <source>
        <dbReference type="EMBL" id="OIW34610.1"/>
    </source>
</evidence>
<dbReference type="AlphaFoldDB" id="A0A1J7K372"/>
<keyword evidence="3" id="KW-1185">Reference proteome</keyword>
<dbReference type="InParanoid" id="A0A1J7K372"/>
<evidence type="ECO:0000256" key="1">
    <source>
        <dbReference type="SAM" id="MobiDB-lite"/>
    </source>
</evidence>
<feature type="compositionally biased region" description="Polar residues" evidence="1">
    <location>
        <begin position="177"/>
        <end position="190"/>
    </location>
</feature>
<accession>A0A1J7K372</accession>
<gene>
    <name evidence="2" type="ORF">CONLIGDRAFT_13961</name>
</gene>
<organism evidence="2 3">
    <name type="scientific">Coniochaeta ligniaria NRRL 30616</name>
    <dbReference type="NCBI Taxonomy" id="1408157"/>
    <lineage>
        <taxon>Eukaryota</taxon>
        <taxon>Fungi</taxon>
        <taxon>Dikarya</taxon>
        <taxon>Ascomycota</taxon>
        <taxon>Pezizomycotina</taxon>
        <taxon>Sordariomycetes</taxon>
        <taxon>Sordariomycetidae</taxon>
        <taxon>Coniochaetales</taxon>
        <taxon>Coniochaetaceae</taxon>
        <taxon>Coniochaeta</taxon>
    </lineage>
</organism>
<protein>
    <submittedName>
        <fullName evidence="2">Uncharacterized protein</fullName>
    </submittedName>
</protein>
<sequence>MATYAVATGTAWTLSHAWSDILTAPLAWSAVHRRTMMHPSIRRYNREAMTTQVRGQHRHQNIPVRTHVSVDAQECLLYLGTYPEERRCLTHNECPRLAATACTRPSMHPAAERMSFSLILFLFFVLAETSRPDNAYVKEGLRSRPSGRCNATIAKPKGSQAPTEGDCGMASIPKVSTEASISRRPSQGQLVSGRFMAKQPRRL</sequence>
<feature type="region of interest" description="Disordered" evidence="1">
    <location>
        <begin position="176"/>
        <end position="203"/>
    </location>
</feature>
<evidence type="ECO:0000313" key="3">
    <source>
        <dbReference type="Proteomes" id="UP000182658"/>
    </source>
</evidence>